<dbReference type="GO" id="GO:0004803">
    <property type="term" value="F:transposase activity"/>
    <property type="evidence" value="ECO:0007669"/>
    <property type="project" value="InterPro"/>
</dbReference>
<evidence type="ECO:0000256" key="5">
    <source>
        <dbReference type="ARBA" id="ARBA00023172"/>
    </source>
</evidence>
<evidence type="ECO:0000256" key="1">
    <source>
        <dbReference type="ARBA" id="ARBA00002190"/>
    </source>
</evidence>
<dbReference type="GO" id="GO:0006313">
    <property type="term" value="P:DNA transposition"/>
    <property type="evidence" value="ECO:0007669"/>
    <property type="project" value="InterPro"/>
</dbReference>
<dbReference type="InterPro" id="IPR001207">
    <property type="entry name" value="Transposase_mutator"/>
</dbReference>
<keyword evidence="4" id="KW-0238">DNA-binding</keyword>
<sequence>MISCDNLSGISQAIKAVFPQTDVQKSVVHQIRNSF</sequence>
<gene>
    <name evidence="6" type="ORF">R7U35_00810</name>
</gene>
<name>A0AAJ2UCZ5_9BACT</name>
<accession>A0AAJ2UCZ5</accession>
<comment type="function">
    <text evidence="1">Required for the transposition of the insertion element.</text>
</comment>
<dbReference type="Proteomes" id="UP001286563">
    <property type="component" value="Unassembled WGS sequence"/>
</dbReference>
<dbReference type="AlphaFoldDB" id="A0AAJ2UCZ5"/>
<comment type="similarity">
    <text evidence="2">Belongs to the transposase mutator family.</text>
</comment>
<comment type="caution">
    <text evidence="6">The sequence shown here is derived from an EMBL/GenBank/DDBJ whole genome shotgun (WGS) entry which is preliminary data.</text>
</comment>
<evidence type="ECO:0000313" key="7">
    <source>
        <dbReference type="Proteomes" id="UP001286563"/>
    </source>
</evidence>
<keyword evidence="3" id="KW-0815">Transposition</keyword>
<dbReference type="Pfam" id="PF00872">
    <property type="entry name" value="Transposase_mut"/>
    <property type="match status" value="1"/>
</dbReference>
<keyword evidence="5" id="KW-0233">DNA recombination</keyword>
<reference evidence="6" key="1">
    <citation type="submission" date="2023-10" db="EMBL/GenBank/DDBJ databases">
        <title>Genome sequences of Mycoplasma ovipneumoniae isolated from goats.</title>
        <authorList>
            <person name="Spergser J."/>
        </authorList>
    </citation>
    <scope>NUCLEOTIDE SEQUENCE</scope>
    <source>
        <strain evidence="6">168</strain>
    </source>
</reference>
<evidence type="ECO:0000313" key="6">
    <source>
        <dbReference type="EMBL" id="MDW2893239.1"/>
    </source>
</evidence>
<proteinExistence type="inferred from homology"/>
<protein>
    <submittedName>
        <fullName evidence="6">Transposase</fullName>
    </submittedName>
</protein>
<dbReference type="EMBL" id="JAWPFC010000002">
    <property type="protein sequence ID" value="MDW2893239.1"/>
    <property type="molecule type" value="Genomic_DNA"/>
</dbReference>
<organism evidence="6 7">
    <name type="scientific">Mesomycoplasma ovipneumoniae</name>
    <dbReference type="NCBI Taxonomy" id="29562"/>
    <lineage>
        <taxon>Bacteria</taxon>
        <taxon>Bacillati</taxon>
        <taxon>Mycoplasmatota</taxon>
        <taxon>Mycoplasmoidales</taxon>
        <taxon>Metamycoplasmataceae</taxon>
        <taxon>Mesomycoplasma</taxon>
    </lineage>
</organism>
<evidence type="ECO:0000256" key="3">
    <source>
        <dbReference type="ARBA" id="ARBA00022578"/>
    </source>
</evidence>
<evidence type="ECO:0000256" key="4">
    <source>
        <dbReference type="ARBA" id="ARBA00023125"/>
    </source>
</evidence>
<evidence type="ECO:0000256" key="2">
    <source>
        <dbReference type="ARBA" id="ARBA00010961"/>
    </source>
</evidence>
<dbReference type="GO" id="GO:0003677">
    <property type="term" value="F:DNA binding"/>
    <property type="evidence" value="ECO:0007669"/>
    <property type="project" value="UniProtKB-KW"/>
</dbReference>